<reference evidence="2 3" key="1">
    <citation type="submission" date="2023-02" db="EMBL/GenBank/DDBJ databases">
        <title>LHISI_Scaffold_Assembly.</title>
        <authorList>
            <person name="Stuart O.P."/>
            <person name="Cleave R."/>
            <person name="Magrath M.J.L."/>
            <person name="Mikheyev A.S."/>
        </authorList>
    </citation>
    <scope>NUCLEOTIDE SEQUENCE [LARGE SCALE GENOMIC DNA]</scope>
    <source>
        <strain evidence="2">Daus_M_001</strain>
        <tissue evidence="2">Leg muscle</tissue>
    </source>
</reference>
<organism evidence="2 3">
    <name type="scientific">Dryococelus australis</name>
    <dbReference type="NCBI Taxonomy" id="614101"/>
    <lineage>
        <taxon>Eukaryota</taxon>
        <taxon>Metazoa</taxon>
        <taxon>Ecdysozoa</taxon>
        <taxon>Arthropoda</taxon>
        <taxon>Hexapoda</taxon>
        <taxon>Insecta</taxon>
        <taxon>Pterygota</taxon>
        <taxon>Neoptera</taxon>
        <taxon>Polyneoptera</taxon>
        <taxon>Phasmatodea</taxon>
        <taxon>Verophasmatodea</taxon>
        <taxon>Anareolatae</taxon>
        <taxon>Phasmatidae</taxon>
        <taxon>Eurycanthinae</taxon>
        <taxon>Dryococelus</taxon>
    </lineage>
</organism>
<accession>A0ABQ9HCA2</accession>
<proteinExistence type="predicted"/>
<dbReference type="EMBL" id="JARBHB010000006">
    <property type="protein sequence ID" value="KAJ8881952.1"/>
    <property type="molecule type" value="Genomic_DNA"/>
</dbReference>
<dbReference type="InterPro" id="IPR036397">
    <property type="entry name" value="RNaseH_sf"/>
</dbReference>
<comment type="caution">
    <text evidence="2">The sequence shown here is derived from an EMBL/GenBank/DDBJ whole genome shotgun (WGS) entry which is preliminary data.</text>
</comment>
<evidence type="ECO:0000313" key="3">
    <source>
        <dbReference type="Proteomes" id="UP001159363"/>
    </source>
</evidence>
<sequence>MTPLDCSTLQCRSPISAWWSPRLPTSQPIPNILQHAVASNTRGPFPERATYSQSENGARKLPMTNQHVLRDELASVVQCQLLTGRVCLLHQCLLGRVKQVADTNDTANFSRLYHKVKRTHFGSPLAEALDNASQHAERGLSVDSCREEQPLRCSFDLERNVILATPRIYARIPVQTLRDMQVKCEQRIDMCIRDNRGHIRGPRWLGGQLSHDGERLGGIIEHEEIKSKMAARNNIVAGNDVIRDGGGRSRAGGHQNGEFVDAEAARGSGQLRYTWLPCRPDRTPLINPRHTIIRNSPRGNRTISLPETHSARPAAACLITEYLAIQRRTPAAHARQRHYDFMIGDIVARFSKTSSLALCFESGTFALLSSISNYGDEGRRTLLDTRCRVLPLPGDITLVVHPVRYVLLTPTRKKRRLLWCRGRKNWGAKQNSRTLFTDERLFSLTIYSRRLYIWRERATYNHLSNIVWDGIMPGARTDLHIFQGVSVTGDHSPPSHASFPEILCDRRYTEEVPRCLNISSTTQREQSVHILQQSGVIISSTEDISVCLKYTFFDETIKRASNVLINAKNTHFIRELLRAFKTYRNSETPFQSTPKWLKTAFSKHRISNYTRQIHTKLLRGPALDLPTDFPPIKYRVPQVDAVRREHRTPVQSPILSGDVTLDVHCIVVFIAPAIFCLAHGKKLAVIRPMAVLILHMEEKYTMFIQTDAKQGFQKCSFDHEQPIPTLCRLAGSSANILHGYEVIGNQSRVIPASGYQQSNSGIRLPGTIRSYNVSTLIINVAGSYSAIFHL</sequence>
<dbReference type="Proteomes" id="UP001159363">
    <property type="component" value="Chromosome 5"/>
</dbReference>
<name>A0ABQ9HCA2_9NEOP</name>
<gene>
    <name evidence="2" type="ORF">PR048_018439</name>
</gene>
<feature type="region of interest" description="Disordered" evidence="1">
    <location>
        <begin position="286"/>
        <end position="305"/>
    </location>
</feature>
<protein>
    <submittedName>
        <fullName evidence="2">Uncharacterized protein</fullName>
    </submittedName>
</protein>
<evidence type="ECO:0000256" key="1">
    <source>
        <dbReference type="SAM" id="MobiDB-lite"/>
    </source>
</evidence>
<dbReference type="Gene3D" id="3.30.420.10">
    <property type="entry name" value="Ribonuclease H-like superfamily/Ribonuclease H"/>
    <property type="match status" value="1"/>
</dbReference>
<keyword evidence="3" id="KW-1185">Reference proteome</keyword>
<feature type="compositionally biased region" description="Polar residues" evidence="1">
    <location>
        <begin position="293"/>
        <end position="305"/>
    </location>
</feature>
<evidence type="ECO:0000313" key="2">
    <source>
        <dbReference type="EMBL" id="KAJ8881952.1"/>
    </source>
</evidence>